<proteinExistence type="predicted"/>
<dbReference type="RefSeq" id="WP_096182851.1">
    <property type="nucleotide sequence ID" value="NZ_BDUF01000084.1"/>
</dbReference>
<dbReference type="Gene3D" id="3.90.1570.10">
    <property type="entry name" value="tt1808, chain A"/>
    <property type="match status" value="1"/>
</dbReference>
<accession>A0A292YPL5</accession>
<dbReference type="InterPro" id="IPR011335">
    <property type="entry name" value="Restrct_endonuc-II-like"/>
</dbReference>
<feature type="domain" description="Putative restriction endonuclease" evidence="1">
    <location>
        <begin position="21"/>
        <end position="178"/>
    </location>
</feature>
<dbReference type="PANTHER" id="PTHR34107:SF4">
    <property type="entry name" value="SLL1222 PROTEIN"/>
    <property type="match status" value="1"/>
</dbReference>
<dbReference type="CDD" id="cd06260">
    <property type="entry name" value="DUF820-like"/>
    <property type="match status" value="1"/>
</dbReference>
<dbReference type="Pfam" id="PF05685">
    <property type="entry name" value="Uma2"/>
    <property type="match status" value="1"/>
</dbReference>
<protein>
    <recommendedName>
        <fullName evidence="1">Putative restriction endonuclease domain-containing protein</fullName>
    </recommendedName>
</protein>
<dbReference type="PANTHER" id="PTHR34107">
    <property type="entry name" value="SLL0198 PROTEIN-RELATED"/>
    <property type="match status" value="1"/>
</dbReference>
<evidence type="ECO:0000313" key="3">
    <source>
        <dbReference type="Proteomes" id="UP000217785"/>
    </source>
</evidence>
<comment type="caution">
    <text evidence="2">The sequence shown here is derived from an EMBL/GenBank/DDBJ whole genome shotgun (WGS) entry which is preliminary data.</text>
</comment>
<dbReference type="SUPFAM" id="SSF52980">
    <property type="entry name" value="Restriction endonuclease-like"/>
    <property type="match status" value="1"/>
</dbReference>
<dbReference type="OrthoDB" id="9808428at2"/>
<dbReference type="InterPro" id="IPR012296">
    <property type="entry name" value="Nuclease_put_TT1808"/>
</dbReference>
<organism evidence="2 3">
    <name type="scientific">Effusibacillus lacus</name>
    <dbReference type="NCBI Taxonomy" id="1348429"/>
    <lineage>
        <taxon>Bacteria</taxon>
        <taxon>Bacillati</taxon>
        <taxon>Bacillota</taxon>
        <taxon>Bacilli</taxon>
        <taxon>Bacillales</taxon>
        <taxon>Alicyclobacillaceae</taxon>
        <taxon>Effusibacillus</taxon>
    </lineage>
</organism>
<dbReference type="EMBL" id="BDUF01000084">
    <property type="protein sequence ID" value="GAX91116.1"/>
    <property type="molecule type" value="Genomic_DNA"/>
</dbReference>
<name>A0A292YPL5_9BACL</name>
<dbReference type="Proteomes" id="UP000217785">
    <property type="component" value="Unassembled WGS sequence"/>
</dbReference>
<keyword evidence="3" id="KW-1185">Reference proteome</keyword>
<evidence type="ECO:0000259" key="1">
    <source>
        <dbReference type="Pfam" id="PF05685"/>
    </source>
</evidence>
<evidence type="ECO:0000313" key="2">
    <source>
        <dbReference type="EMBL" id="GAX91116.1"/>
    </source>
</evidence>
<dbReference type="AlphaFoldDB" id="A0A292YPL5"/>
<dbReference type="InterPro" id="IPR008538">
    <property type="entry name" value="Uma2"/>
</dbReference>
<reference evidence="3" key="1">
    <citation type="submission" date="2017-07" db="EMBL/GenBank/DDBJ databases">
        <title>Draft genome sequence of Effusibacillus lacus strain skLN1.</title>
        <authorList>
            <person name="Watanabe M."/>
            <person name="Kojima H."/>
            <person name="Fukui M."/>
        </authorList>
    </citation>
    <scope>NUCLEOTIDE SEQUENCE [LARGE SCALE GENOMIC DNA]</scope>
    <source>
        <strain evidence="3">skLN1</strain>
    </source>
</reference>
<sequence>MNKRQSKPDRAKETPETYTYEDYAALDDGLRYELADGKLELMSPAPTPLHQAVSFQLHYTLDQSCRSEYVIISAPVDVILSKMEVRQPDIVMVHRSRMSVITRRGIEGPPDLVVEITSSSSRRRDKVHKTKAYAKYSVPEYWILDLESKTLEQYVLNGHVYELLDVYAADDQIHSERIACVSFSMNQILNNVPDLPA</sequence>
<gene>
    <name evidence="2" type="ORF">EFBL_2777</name>
</gene>